<dbReference type="Pfam" id="PF01894">
    <property type="entry name" value="YjbQ"/>
    <property type="match status" value="1"/>
</dbReference>
<dbReference type="InterPro" id="IPR001602">
    <property type="entry name" value="UPF0047_YjbQ-like"/>
</dbReference>
<proteinExistence type="inferred from homology"/>
<comment type="caution">
    <text evidence="2">The sequence shown here is derived from an EMBL/GenBank/DDBJ whole genome shotgun (WGS) entry which is preliminary data.</text>
</comment>
<evidence type="ECO:0000313" key="3">
    <source>
        <dbReference type="Proteomes" id="UP000652477"/>
    </source>
</evidence>
<accession>A0A923RTI6</accession>
<keyword evidence="3" id="KW-1185">Reference proteome</keyword>
<dbReference type="AlphaFoldDB" id="A0A923RTI6"/>
<organism evidence="2 3">
    <name type="scientific">Mediterraneibacter hominis</name>
    <dbReference type="NCBI Taxonomy" id="2763054"/>
    <lineage>
        <taxon>Bacteria</taxon>
        <taxon>Bacillati</taxon>
        <taxon>Bacillota</taxon>
        <taxon>Clostridia</taxon>
        <taxon>Lachnospirales</taxon>
        <taxon>Lachnospiraceae</taxon>
        <taxon>Mediterraneibacter</taxon>
    </lineage>
</organism>
<dbReference type="RefSeq" id="WP_186876971.1">
    <property type="nucleotide sequence ID" value="NZ_JACOPF010000004.1"/>
</dbReference>
<dbReference type="EMBL" id="JACOPF010000004">
    <property type="protein sequence ID" value="MBC5690317.1"/>
    <property type="molecule type" value="Genomic_DNA"/>
</dbReference>
<dbReference type="Gene3D" id="2.60.120.460">
    <property type="entry name" value="YjbQ-like"/>
    <property type="match status" value="1"/>
</dbReference>
<sequence>MLKNFKIETRYNDVYDITEQVLKTVEESKVKEGTCIVYNTHSTAGMTVFSPWDPDGFLDLDDEIRRLVPTRVDFKHQHDTPQDAAGHIKCAMFGVSLSFIVTGGKLLLGGSQHIYFLEFDGPRNREFYVKVQSD</sequence>
<gene>
    <name evidence="2" type="ORF">H8S37_15480</name>
</gene>
<comment type="similarity">
    <text evidence="1">Belongs to the UPF0047 family.</text>
</comment>
<dbReference type="Proteomes" id="UP000652477">
    <property type="component" value="Unassembled WGS sequence"/>
</dbReference>
<dbReference type="PANTHER" id="PTHR30615">
    <property type="entry name" value="UNCHARACTERIZED PROTEIN YJBQ-RELATED"/>
    <property type="match status" value="1"/>
</dbReference>
<dbReference type="NCBIfam" id="TIGR00149">
    <property type="entry name" value="TIGR00149_YjbQ"/>
    <property type="match status" value="1"/>
</dbReference>
<evidence type="ECO:0000313" key="2">
    <source>
        <dbReference type="EMBL" id="MBC5690317.1"/>
    </source>
</evidence>
<evidence type="ECO:0000256" key="1">
    <source>
        <dbReference type="ARBA" id="ARBA00005534"/>
    </source>
</evidence>
<protein>
    <submittedName>
        <fullName evidence="2">YjbQ family protein</fullName>
    </submittedName>
</protein>
<name>A0A923RTI6_9FIRM</name>
<reference evidence="2" key="1">
    <citation type="submission" date="2020-08" db="EMBL/GenBank/DDBJ databases">
        <title>Genome public.</title>
        <authorList>
            <person name="Liu C."/>
            <person name="Sun Q."/>
        </authorList>
    </citation>
    <scope>NUCLEOTIDE SEQUENCE</scope>
    <source>
        <strain evidence="2">NSJ-55</strain>
    </source>
</reference>
<dbReference type="PIRSF" id="PIRSF004681">
    <property type="entry name" value="UCP004681"/>
    <property type="match status" value="1"/>
</dbReference>
<dbReference type="SUPFAM" id="SSF111038">
    <property type="entry name" value="YjbQ-like"/>
    <property type="match status" value="1"/>
</dbReference>
<dbReference type="PANTHER" id="PTHR30615:SF8">
    <property type="entry name" value="UPF0047 PROTEIN C4A8.02C"/>
    <property type="match status" value="1"/>
</dbReference>
<dbReference type="InterPro" id="IPR035917">
    <property type="entry name" value="YjbQ-like_sf"/>
</dbReference>